<dbReference type="AlphaFoldDB" id="A0A4Q0T3E8"/>
<name>A0A4Q0T3E8_9BACT</name>
<evidence type="ECO:0000256" key="3">
    <source>
        <dbReference type="ARBA" id="ARBA00022989"/>
    </source>
</evidence>
<comment type="caution">
    <text evidence="7">The sequence shown here is derived from an EMBL/GenBank/DDBJ whole genome shotgun (WGS) entry which is preliminary data.</text>
</comment>
<evidence type="ECO:0000313" key="7">
    <source>
        <dbReference type="EMBL" id="RXH56499.1"/>
    </source>
</evidence>
<dbReference type="GO" id="GO:0016020">
    <property type="term" value="C:membrane"/>
    <property type="evidence" value="ECO:0007669"/>
    <property type="project" value="UniProtKB-SubCell"/>
</dbReference>
<organism evidence="7 8">
    <name type="scientific">Granulicella sibirica</name>
    <dbReference type="NCBI Taxonomy" id="2479048"/>
    <lineage>
        <taxon>Bacteria</taxon>
        <taxon>Pseudomonadati</taxon>
        <taxon>Acidobacteriota</taxon>
        <taxon>Terriglobia</taxon>
        <taxon>Terriglobales</taxon>
        <taxon>Acidobacteriaceae</taxon>
        <taxon>Granulicella</taxon>
    </lineage>
</organism>
<sequence>MPISQDPFLPKSRLQRLVGLFPKGQFIRYLCVGVFNTLFGYGTFVITLALLNAFVPAPFLPLTVVLASIISTPFNITVAYFGYKLFVFRTKGNHLIEWLRCFAVYGTGMIPGLLALSALTRFFQTSIDAHHTLLASALHHTEAILHLGSKSPILQKFISGKTAPGNIAGAIVTGFSTIYSFVGHKKFSFKPAKARTLKHP</sequence>
<feature type="transmembrane region" description="Helical" evidence="5">
    <location>
        <begin position="26"/>
        <end position="53"/>
    </location>
</feature>
<keyword evidence="4 5" id="KW-0472">Membrane</keyword>
<dbReference type="EMBL" id="RDSM01000002">
    <property type="protein sequence ID" value="RXH56499.1"/>
    <property type="molecule type" value="Genomic_DNA"/>
</dbReference>
<evidence type="ECO:0000313" key="8">
    <source>
        <dbReference type="Proteomes" id="UP000289437"/>
    </source>
</evidence>
<keyword evidence="3 5" id="KW-1133">Transmembrane helix</keyword>
<feature type="transmembrane region" description="Helical" evidence="5">
    <location>
        <begin position="102"/>
        <end position="123"/>
    </location>
</feature>
<gene>
    <name evidence="7" type="ORF">GRAN_3356</name>
</gene>
<dbReference type="InterPro" id="IPR007267">
    <property type="entry name" value="GtrA_DPMS_TM"/>
</dbReference>
<feature type="domain" description="GtrA/DPMS transmembrane" evidence="6">
    <location>
        <begin position="28"/>
        <end position="189"/>
    </location>
</feature>
<protein>
    <recommendedName>
        <fullName evidence="6">GtrA/DPMS transmembrane domain-containing protein</fullName>
    </recommendedName>
</protein>
<dbReference type="OrthoDB" id="9812049at2"/>
<dbReference type="Proteomes" id="UP000289437">
    <property type="component" value="Unassembled WGS sequence"/>
</dbReference>
<evidence type="ECO:0000256" key="2">
    <source>
        <dbReference type="ARBA" id="ARBA00022692"/>
    </source>
</evidence>
<comment type="subcellular location">
    <subcellularLocation>
        <location evidence="1">Membrane</location>
        <topology evidence="1">Multi-pass membrane protein</topology>
    </subcellularLocation>
</comment>
<accession>A0A4Q0T3E8</accession>
<reference evidence="7 8" key="1">
    <citation type="submission" date="2018-11" db="EMBL/GenBank/DDBJ databases">
        <authorList>
            <person name="Mardanov A.V."/>
            <person name="Ravin N.V."/>
            <person name="Dedysh S.N."/>
        </authorList>
    </citation>
    <scope>NUCLEOTIDE SEQUENCE [LARGE SCALE GENOMIC DNA]</scope>
    <source>
        <strain evidence="7 8">AF10</strain>
    </source>
</reference>
<dbReference type="GO" id="GO:0000271">
    <property type="term" value="P:polysaccharide biosynthetic process"/>
    <property type="evidence" value="ECO:0007669"/>
    <property type="project" value="InterPro"/>
</dbReference>
<dbReference type="Pfam" id="PF04138">
    <property type="entry name" value="GtrA_DPMS_TM"/>
    <property type="match status" value="1"/>
</dbReference>
<proteinExistence type="predicted"/>
<evidence type="ECO:0000256" key="1">
    <source>
        <dbReference type="ARBA" id="ARBA00004141"/>
    </source>
</evidence>
<reference evidence="8" key="2">
    <citation type="submission" date="2019-02" db="EMBL/GenBank/DDBJ databases">
        <title>Granulicella sibirica sp. nov., a psychrotolerant acidobacterium isolated from an organic soil layer in forested tundra, West Siberia.</title>
        <authorList>
            <person name="Oshkin I.Y."/>
            <person name="Kulichevskaya I.S."/>
            <person name="Rijpstra W.I.C."/>
            <person name="Sinninghe Damste J.S."/>
            <person name="Rakitin A.L."/>
            <person name="Ravin N.V."/>
            <person name="Dedysh S.N."/>
        </authorList>
    </citation>
    <scope>NUCLEOTIDE SEQUENCE [LARGE SCALE GENOMIC DNA]</scope>
    <source>
        <strain evidence="8">AF10</strain>
    </source>
</reference>
<dbReference type="RefSeq" id="WP_161571001.1">
    <property type="nucleotide sequence ID" value="NZ_RDSM01000002.1"/>
</dbReference>
<evidence type="ECO:0000256" key="5">
    <source>
        <dbReference type="SAM" id="Phobius"/>
    </source>
</evidence>
<keyword evidence="2 5" id="KW-0812">Transmembrane</keyword>
<feature type="transmembrane region" description="Helical" evidence="5">
    <location>
        <begin position="59"/>
        <end position="81"/>
    </location>
</feature>
<evidence type="ECO:0000259" key="6">
    <source>
        <dbReference type="Pfam" id="PF04138"/>
    </source>
</evidence>
<keyword evidence="8" id="KW-1185">Reference proteome</keyword>
<evidence type="ECO:0000256" key="4">
    <source>
        <dbReference type="ARBA" id="ARBA00023136"/>
    </source>
</evidence>